<dbReference type="STRING" id="1291734.FD02_GL000214"/>
<keyword evidence="3" id="KW-0812">Transmembrane</keyword>
<dbReference type="CDD" id="cd05827">
    <property type="entry name" value="Sortase_C"/>
    <property type="match status" value="1"/>
</dbReference>
<dbReference type="Pfam" id="PF04203">
    <property type="entry name" value="Sortase"/>
    <property type="match status" value="1"/>
</dbReference>
<keyword evidence="5" id="KW-1185">Reference proteome</keyword>
<feature type="active site" description="Proton donor/acceptor" evidence="2">
    <location>
        <position position="137"/>
    </location>
</feature>
<sequence length="275" mass="31694">MLKWVFGTLLVIGAIFLLAPLVYDHLQTQHEMQLARTYRKHLYPADEKRDALIRQYNANRDAEQHHRRIPYPKATIQTIVKDQRIPIGNITIPSISLNVMPIYFGDSDEVLAKGTGVMPFTSLPAPGHRVTSSVTGHTGMANRIFFDNIRYMKPGDVFYLDVFAHRLAYKMTKRVVIDPAKPDAVQHFYVKDNGNHAILMTCTPIGINDHRLLIYGKRISLKAAAATKTHPRAIFSLFNLWLYAMILLLIIVVLWWLWRWHKDRQAKRRAQEAEA</sequence>
<evidence type="ECO:0008006" key="6">
    <source>
        <dbReference type="Google" id="ProtNLM"/>
    </source>
</evidence>
<organism evidence="4 5">
    <name type="scientific">Lacticaseibacillus nasuensis JCM 17158</name>
    <dbReference type="NCBI Taxonomy" id="1291734"/>
    <lineage>
        <taxon>Bacteria</taxon>
        <taxon>Bacillati</taxon>
        <taxon>Bacillota</taxon>
        <taxon>Bacilli</taxon>
        <taxon>Lactobacillales</taxon>
        <taxon>Lactobacillaceae</taxon>
        <taxon>Lacticaseibacillus</taxon>
    </lineage>
</organism>
<evidence type="ECO:0000256" key="2">
    <source>
        <dbReference type="PIRSR" id="PIRSR605754-1"/>
    </source>
</evidence>
<dbReference type="AlphaFoldDB" id="A0A0R1JI94"/>
<dbReference type="NCBIfam" id="TIGR01076">
    <property type="entry name" value="sortase_fam"/>
    <property type="match status" value="1"/>
</dbReference>
<accession>A0A0R1JI94</accession>
<dbReference type="InterPro" id="IPR023365">
    <property type="entry name" value="Sortase_dom-sf"/>
</dbReference>
<keyword evidence="3" id="KW-1133">Transmembrane helix</keyword>
<dbReference type="InterPro" id="IPR042002">
    <property type="entry name" value="Sortase_C"/>
</dbReference>
<evidence type="ECO:0000256" key="1">
    <source>
        <dbReference type="ARBA" id="ARBA00022801"/>
    </source>
</evidence>
<keyword evidence="3" id="KW-0472">Membrane</keyword>
<protein>
    <recommendedName>
        <fullName evidence="6">Sortase</fullName>
    </recommendedName>
</protein>
<reference evidence="4 5" key="1">
    <citation type="journal article" date="2015" name="Genome Announc.">
        <title>Expanding the biotechnology potential of lactobacilli through comparative genomics of 213 strains and associated genera.</title>
        <authorList>
            <person name="Sun Z."/>
            <person name="Harris H.M."/>
            <person name="McCann A."/>
            <person name="Guo C."/>
            <person name="Argimon S."/>
            <person name="Zhang W."/>
            <person name="Yang X."/>
            <person name="Jeffery I.B."/>
            <person name="Cooney J.C."/>
            <person name="Kagawa T.F."/>
            <person name="Liu W."/>
            <person name="Song Y."/>
            <person name="Salvetti E."/>
            <person name="Wrobel A."/>
            <person name="Rasinkangas P."/>
            <person name="Parkhill J."/>
            <person name="Rea M.C."/>
            <person name="O'Sullivan O."/>
            <person name="Ritari J."/>
            <person name="Douillard F.P."/>
            <person name="Paul Ross R."/>
            <person name="Yang R."/>
            <person name="Briner A.E."/>
            <person name="Felis G.E."/>
            <person name="de Vos W.M."/>
            <person name="Barrangou R."/>
            <person name="Klaenhammer T.R."/>
            <person name="Caufield P.W."/>
            <person name="Cui Y."/>
            <person name="Zhang H."/>
            <person name="O'Toole P.W."/>
        </authorList>
    </citation>
    <scope>NUCLEOTIDE SEQUENCE [LARGE SCALE GENOMIC DNA]</scope>
    <source>
        <strain evidence="4 5">JCM 17158</strain>
    </source>
</reference>
<dbReference type="EMBL" id="AZDJ01000030">
    <property type="protein sequence ID" value="KRK71030.1"/>
    <property type="molecule type" value="Genomic_DNA"/>
</dbReference>
<gene>
    <name evidence="4" type="ORF">FD02_GL000214</name>
</gene>
<dbReference type="SUPFAM" id="SSF63817">
    <property type="entry name" value="Sortase"/>
    <property type="match status" value="1"/>
</dbReference>
<evidence type="ECO:0000313" key="4">
    <source>
        <dbReference type="EMBL" id="KRK71030.1"/>
    </source>
</evidence>
<dbReference type="Proteomes" id="UP000051804">
    <property type="component" value="Unassembled WGS sequence"/>
</dbReference>
<dbReference type="InterPro" id="IPR005754">
    <property type="entry name" value="Sortase"/>
</dbReference>
<dbReference type="GO" id="GO:0016787">
    <property type="term" value="F:hydrolase activity"/>
    <property type="evidence" value="ECO:0007669"/>
    <property type="project" value="UniProtKB-KW"/>
</dbReference>
<dbReference type="Gene3D" id="2.40.260.10">
    <property type="entry name" value="Sortase"/>
    <property type="match status" value="1"/>
</dbReference>
<proteinExistence type="predicted"/>
<comment type="caution">
    <text evidence="4">The sequence shown here is derived from an EMBL/GenBank/DDBJ whole genome shotgun (WGS) entry which is preliminary data.</text>
</comment>
<dbReference type="PATRIC" id="fig|1291734.4.peg.222"/>
<keyword evidence="1" id="KW-0378">Hydrolase</keyword>
<evidence type="ECO:0000313" key="5">
    <source>
        <dbReference type="Proteomes" id="UP000051804"/>
    </source>
</evidence>
<feature type="transmembrane region" description="Helical" evidence="3">
    <location>
        <begin position="240"/>
        <end position="258"/>
    </location>
</feature>
<evidence type="ECO:0000256" key="3">
    <source>
        <dbReference type="SAM" id="Phobius"/>
    </source>
</evidence>
<name>A0A0R1JI94_9LACO</name>
<feature type="active site" description="Acyl-thioester intermediate" evidence="2">
    <location>
        <position position="202"/>
    </location>
</feature>